<dbReference type="InterPro" id="IPR037171">
    <property type="entry name" value="NagB/RpiA_transferase-like"/>
</dbReference>
<keyword evidence="6" id="KW-0436">Ligase</keyword>
<evidence type="ECO:0000256" key="2">
    <source>
        <dbReference type="ARBA" id="ARBA00022741"/>
    </source>
</evidence>
<organism evidence="6 7">
    <name type="scientific">Anaerocolumna xylanovorans DSM 12503</name>
    <dbReference type="NCBI Taxonomy" id="1121345"/>
    <lineage>
        <taxon>Bacteria</taxon>
        <taxon>Bacillati</taxon>
        <taxon>Bacillota</taxon>
        <taxon>Clostridia</taxon>
        <taxon>Lachnospirales</taxon>
        <taxon>Lachnospiraceae</taxon>
        <taxon>Anaerocolumna</taxon>
    </lineage>
</organism>
<evidence type="ECO:0000256" key="3">
    <source>
        <dbReference type="ARBA" id="ARBA00022840"/>
    </source>
</evidence>
<feature type="binding site" evidence="4">
    <location>
        <begin position="131"/>
        <end position="139"/>
    </location>
    <ligand>
        <name>ATP</name>
        <dbReference type="ChEBI" id="CHEBI:30616"/>
    </ligand>
</feature>
<dbReference type="AlphaFoldDB" id="A0A1M7YCE0"/>
<dbReference type="SUPFAM" id="SSF100950">
    <property type="entry name" value="NagB/RpiA/CoA transferase-like"/>
    <property type="match status" value="1"/>
</dbReference>
<dbReference type="OrthoDB" id="9801938at2"/>
<keyword evidence="3 4" id="KW-0067">ATP-binding</keyword>
<sequence length="188" mass="21406">MTKNEVRQEIKGKKEKLTKEQIAAKSEIITKYFTALTEYRNCSQIILYAAFNQEVNTLPLINQALKDGKKVALPKVMGKDIEFFYIESFNDTGISSLGIPEPDIQNKIELLTDTVNVILVPGLAFDMEGNRIGYGKSYYDAYFAAHKAEFLKIAFAYDFQVYESIPREPHDVKIDFIITDTFSKSFSS</sequence>
<dbReference type="RefSeq" id="WP_073589303.1">
    <property type="nucleotide sequence ID" value="NZ_FRFD01000007.1"/>
</dbReference>
<comment type="catalytic activity">
    <reaction evidence="5">
        <text>(6S)-5-formyl-5,6,7,8-tetrahydrofolate + ATP = (6R)-5,10-methenyltetrahydrofolate + ADP + phosphate</text>
        <dbReference type="Rhea" id="RHEA:10488"/>
        <dbReference type="ChEBI" id="CHEBI:30616"/>
        <dbReference type="ChEBI" id="CHEBI:43474"/>
        <dbReference type="ChEBI" id="CHEBI:57455"/>
        <dbReference type="ChEBI" id="CHEBI:57457"/>
        <dbReference type="ChEBI" id="CHEBI:456216"/>
        <dbReference type="EC" id="6.3.3.2"/>
    </reaction>
</comment>
<accession>A0A1M7YCE0</accession>
<evidence type="ECO:0000313" key="6">
    <source>
        <dbReference type="EMBL" id="SHO50178.1"/>
    </source>
</evidence>
<dbReference type="NCBIfam" id="TIGR02727">
    <property type="entry name" value="MTHFS_bact"/>
    <property type="match status" value="1"/>
</dbReference>
<dbReference type="Pfam" id="PF01812">
    <property type="entry name" value="5-FTHF_cyc-lig"/>
    <property type="match status" value="1"/>
</dbReference>
<feature type="binding site" evidence="4">
    <location>
        <position position="54"/>
    </location>
    <ligand>
        <name>substrate</name>
    </ligand>
</feature>
<feature type="binding site" evidence="4">
    <location>
        <begin position="3"/>
        <end position="7"/>
    </location>
    <ligand>
        <name>ATP</name>
        <dbReference type="ChEBI" id="CHEBI:30616"/>
    </ligand>
</feature>
<dbReference type="PANTHER" id="PTHR23407">
    <property type="entry name" value="ATPASE INHIBITOR/5-FORMYLTETRAHYDROFOLATE CYCLO-LIGASE"/>
    <property type="match status" value="1"/>
</dbReference>
<evidence type="ECO:0000313" key="7">
    <source>
        <dbReference type="Proteomes" id="UP000184612"/>
    </source>
</evidence>
<protein>
    <recommendedName>
        <fullName evidence="5">5-formyltetrahydrofolate cyclo-ligase</fullName>
        <ecNumber evidence="5">6.3.3.2</ecNumber>
    </recommendedName>
</protein>
<evidence type="ECO:0000256" key="5">
    <source>
        <dbReference type="RuleBase" id="RU361279"/>
    </source>
</evidence>
<keyword evidence="5" id="KW-0479">Metal-binding</keyword>
<comment type="similarity">
    <text evidence="1 5">Belongs to the 5-formyltetrahydrofolate cyclo-ligase family.</text>
</comment>
<dbReference type="GO" id="GO:0005524">
    <property type="term" value="F:ATP binding"/>
    <property type="evidence" value="ECO:0007669"/>
    <property type="project" value="UniProtKB-KW"/>
</dbReference>
<gene>
    <name evidence="6" type="ORF">SAMN02745217_02622</name>
</gene>
<dbReference type="STRING" id="1121345.SAMN02745217_02622"/>
<dbReference type="PIRSF" id="PIRSF006806">
    <property type="entry name" value="FTHF_cligase"/>
    <property type="match status" value="1"/>
</dbReference>
<name>A0A1M7YCE0_9FIRM</name>
<dbReference type="EC" id="6.3.3.2" evidence="5"/>
<dbReference type="EMBL" id="FRFD01000007">
    <property type="protein sequence ID" value="SHO50178.1"/>
    <property type="molecule type" value="Genomic_DNA"/>
</dbReference>
<proteinExistence type="inferred from homology"/>
<comment type="cofactor">
    <cofactor evidence="5">
        <name>Mg(2+)</name>
        <dbReference type="ChEBI" id="CHEBI:18420"/>
    </cofactor>
</comment>
<dbReference type="GO" id="GO:0009396">
    <property type="term" value="P:folic acid-containing compound biosynthetic process"/>
    <property type="evidence" value="ECO:0007669"/>
    <property type="project" value="TreeGrafter"/>
</dbReference>
<keyword evidence="5" id="KW-0460">Magnesium</keyword>
<evidence type="ECO:0000256" key="1">
    <source>
        <dbReference type="ARBA" id="ARBA00010638"/>
    </source>
</evidence>
<dbReference type="GO" id="GO:0030272">
    <property type="term" value="F:5-formyltetrahydrofolate cyclo-ligase activity"/>
    <property type="evidence" value="ECO:0007669"/>
    <property type="project" value="UniProtKB-EC"/>
</dbReference>
<evidence type="ECO:0000256" key="4">
    <source>
        <dbReference type="PIRSR" id="PIRSR006806-1"/>
    </source>
</evidence>
<dbReference type="GO" id="GO:0046872">
    <property type="term" value="F:metal ion binding"/>
    <property type="evidence" value="ECO:0007669"/>
    <property type="project" value="UniProtKB-KW"/>
</dbReference>
<dbReference type="PANTHER" id="PTHR23407:SF1">
    <property type="entry name" value="5-FORMYLTETRAHYDROFOLATE CYCLO-LIGASE"/>
    <property type="match status" value="1"/>
</dbReference>
<dbReference type="InterPro" id="IPR024185">
    <property type="entry name" value="FTHF_cligase-like_sf"/>
</dbReference>
<keyword evidence="2 4" id="KW-0547">Nucleotide-binding</keyword>
<dbReference type="GO" id="GO:0035999">
    <property type="term" value="P:tetrahydrofolate interconversion"/>
    <property type="evidence" value="ECO:0007669"/>
    <property type="project" value="TreeGrafter"/>
</dbReference>
<dbReference type="Gene3D" id="3.40.50.10420">
    <property type="entry name" value="NagB/RpiA/CoA transferase-like"/>
    <property type="match status" value="1"/>
</dbReference>
<dbReference type="Proteomes" id="UP000184612">
    <property type="component" value="Unassembled WGS sequence"/>
</dbReference>
<keyword evidence="7" id="KW-1185">Reference proteome</keyword>
<reference evidence="6 7" key="1">
    <citation type="submission" date="2016-12" db="EMBL/GenBank/DDBJ databases">
        <authorList>
            <person name="Song W.-J."/>
            <person name="Kurnit D.M."/>
        </authorList>
    </citation>
    <scope>NUCLEOTIDE SEQUENCE [LARGE SCALE GENOMIC DNA]</scope>
    <source>
        <strain evidence="6 7">DSM 12503</strain>
    </source>
</reference>
<dbReference type="InterPro" id="IPR002698">
    <property type="entry name" value="FTHF_cligase"/>
</dbReference>